<organism evidence="4 5">
    <name type="scientific">Persicirhabdus sediminis</name>
    <dbReference type="NCBI Taxonomy" id="454144"/>
    <lineage>
        <taxon>Bacteria</taxon>
        <taxon>Pseudomonadati</taxon>
        <taxon>Verrucomicrobiota</taxon>
        <taxon>Verrucomicrobiia</taxon>
        <taxon>Verrucomicrobiales</taxon>
        <taxon>Verrucomicrobiaceae</taxon>
        <taxon>Persicirhabdus</taxon>
    </lineage>
</organism>
<dbReference type="RefSeq" id="WP_200312598.1">
    <property type="nucleotide sequence ID" value="NZ_JAENIM010000046.1"/>
</dbReference>
<gene>
    <name evidence="4" type="ORF">JIN82_15580</name>
</gene>
<dbReference type="Pfam" id="PF03781">
    <property type="entry name" value="FGE-sulfatase"/>
    <property type="match status" value="1"/>
</dbReference>
<proteinExistence type="predicted"/>
<dbReference type="Gene3D" id="2.60.40.3440">
    <property type="match status" value="1"/>
</dbReference>
<name>A0A8J7SK37_9BACT</name>
<dbReference type="InterPro" id="IPR016187">
    <property type="entry name" value="CTDL_fold"/>
</dbReference>
<dbReference type="InterPro" id="IPR051043">
    <property type="entry name" value="Sulfatase_Mod_Factor_Kinase"/>
</dbReference>
<feature type="domain" description="Bacterial repeat" evidence="3">
    <location>
        <begin position="1164"/>
        <end position="1234"/>
    </location>
</feature>
<keyword evidence="5" id="KW-1185">Reference proteome</keyword>
<protein>
    <submittedName>
        <fullName evidence="4">SUMF1/EgtB/PvdO family nonheme iron enzyme</fullName>
    </submittedName>
</protein>
<dbReference type="EMBL" id="JAENIM010000046">
    <property type="protein sequence ID" value="MBK1792585.1"/>
    <property type="molecule type" value="Genomic_DNA"/>
</dbReference>
<dbReference type="InterPro" id="IPR004843">
    <property type="entry name" value="Calcineurin-like_PHP"/>
</dbReference>
<dbReference type="SUPFAM" id="SSF56300">
    <property type="entry name" value="Metallo-dependent phosphatases"/>
    <property type="match status" value="1"/>
</dbReference>
<dbReference type="GO" id="GO:0016787">
    <property type="term" value="F:hydrolase activity"/>
    <property type="evidence" value="ECO:0007669"/>
    <property type="project" value="InterPro"/>
</dbReference>
<dbReference type="InterPro" id="IPR044060">
    <property type="entry name" value="Bacterial_rp_domain"/>
</dbReference>
<dbReference type="InterPro" id="IPR005532">
    <property type="entry name" value="SUMF_dom"/>
</dbReference>
<dbReference type="Pfam" id="PF18998">
    <property type="entry name" value="Flg_new_2"/>
    <property type="match status" value="4"/>
</dbReference>
<dbReference type="Pfam" id="PF17963">
    <property type="entry name" value="Big_9"/>
    <property type="match status" value="1"/>
</dbReference>
<feature type="domain" description="Bacterial repeat" evidence="3">
    <location>
        <begin position="379"/>
        <end position="451"/>
    </location>
</feature>
<sequence length="1668" mass="178669">MSIRFKAVIGAIAAGLILSGAAAGEVLLFNYSQTSGNNIPSASSVGADALVNVTGNAGTQSGNLNGVGYRMVHGDYWQDGFAVLGHPYYAVLEENVTVTLSGLSAWLATQGASSYEVTLHYAGANGQSAFIGTPSKIRVGGEAETITLVKSVSNSDYWSGDGATHTFSSDTLTITDSMNSYKAGISSIRLEAVIGGNPGNTPPVITEGERFAMNATKDGGAQTVVLHAVDANGNDLDWSISTPAAKGTATIDAENNTEATISYTPNAGYAGLDSFGVEVSNGQASTSITVDVSVVDPTADPVLTIVSPFGTSTPAAGTISYRSGTEVTVRIAGESSADTRHTPTGWTAVGSAPVSGTGSTVTFDITRDTVLTWNFLTEYRVDTESTSGGSVDVADGWYSDEIPLTITATPAQGYYFNGWTGDTGGALIGGDTLVLPMNRARGTITAQFKAEEVFSVIALPDTQNYSQSYPDIYNSQTQWIVDNIRKENIKFVTHLGDIVNTAGNAGQWKNANAAMDLLHENGDNTKAALVPYGTCPGNHDINDYYRQYYGENSGRWKNPVNGQYYDWYRGVSPTGWSDYQVITVNGRDWMFLHMDIDARDQDIAWAQAVLDDHPKALAVLTTHNYLAESKGSGSSGSGTSERGRVPVQWVSGSDRNNPNEVFEKLVYPNNQIYMVICGHNFAIYNLEETNAAGNVVHEVIVDYQTLPNGGNGFFRQMEYRPSEGKVVHSTYSPWLGRDWSSSLGADSQGMANLHDRYNGGFFDMLVDFDGRFDKTLTVISPQSAVTPSVGGHKIADGTPVVISAQDVVSGTRREHVSGWSLIGEKGNTNGEGNVAVLTMDGNATLRWNYNTQYQLTTLTVGDGIVSTPSSWQDADAKVSITAQPDAGATFIRWSGDLSGATVNGSSISFTMDRARGPVTAEFSSASSTYSVAVNSPVNAVSPATGSYSYNANSEITFTASTYVSGGTRYVPIGYSYVLGDSSPVNGSGNSISLTLTDDLVFDWQWATQHSVNVSASGPGSVDLSKVWHDAGTPLSITAVADTHARFTGWSGDTTGAVEDGNQLLIDSLNAPFGTAVAEFTTDKYTLTVNSPFGTPVPAGPLTVAYGTVVDVSVDPVSAGRTRYIPTGWNTSGAVISSGAGNSGTVTVTGNIALTWNWETQVLLDIDSGAEGSVWPYNASQWYPLGSSVDLAAQPGNWFSFLKWAGDLPSGNDGSVSNITVVMDQPRTLTVDFEPHLAAGGTPHWWFDVLGLATNGNYDAVENSDVDGNGLTVAQEFVFGIRTGARVMLDPSVSDGTFSLDWLGHIGRDYTVISGDDLTNDMQPSSQTISGQGTHIVFTTPKSGSRQFYRVSVELTPAGINDSHQIAQSPGAVQLNFERDMVLIPAGSFTMGENVSGSASPLHTVNLKAFHMDRFEVTRGDWRKVVLWANDNGYDLPTELEAGLQQHTPPDDHPVVPVKWYDAVKWCNARSEMEGLVPTYYIDTDGMQVYRSGDYDLTAENVNWSGNGYRLPTEAQWEYAARGGLEGMDFPWGNQAAEGRANTWQYLVSVGQQNDPYPVTRPVGYFNGNQDIASGTAADMANGYGLYDMAGNAYEWTWDWYSPYSALEEFDPKGPATAPEDPRRILRGGAWWHNSSDSRVMYRIPYLPDGEDPYGEVGFRCIRPAHPNE</sequence>
<comment type="caution">
    <text evidence="4">The sequence shown here is derived from an EMBL/GenBank/DDBJ whole genome shotgun (WGS) entry which is preliminary data.</text>
</comment>
<feature type="domain" description="Sulfatase-modifying factor enzyme-like" evidence="2">
    <location>
        <begin position="1378"/>
        <end position="1662"/>
    </location>
</feature>
<feature type="domain" description="Bacterial repeat" evidence="3">
    <location>
        <begin position="853"/>
        <end position="924"/>
    </location>
</feature>
<dbReference type="Pfam" id="PF00149">
    <property type="entry name" value="Metallophos"/>
    <property type="match status" value="1"/>
</dbReference>
<dbReference type="PANTHER" id="PTHR23150">
    <property type="entry name" value="SULFATASE MODIFYING FACTOR 1, 2"/>
    <property type="match status" value="1"/>
</dbReference>
<evidence type="ECO:0000313" key="5">
    <source>
        <dbReference type="Proteomes" id="UP000624703"/>
    </source>
</evidence>
<feature type="domain" description="Calcineurin-like phosphoesterase" evidence="1">
    <location>
        <begin position="476"/>
        <end position="679"/>
    </location>
</feature>
<dbReference type="GO" id="GO:0120147">
    <property type="term" value="F:formylglycine-generating oxidase activity"/>
    <property type="evidence" value="ECO:0007669"/>
    <property type="project" value="TreeGrafter"/>
</dbReference>
<reference evidence="4" key="1">
    <citation type="submission" date="2021-01" db="EMBL/GenBank/DDBJ databases">
        <title>Modified the classification status of verrucomicrobia.</title>
        <authorList>
            <person name="Feng X."/>
        </authorList>
    </citation>
    <scope>NUCLEOTIDE SEQUENCE</scope>
    <source>
        <strain evidence="4">_KCTC 22039</strain>
    </source>
</reference>
<evidence type="ECO:0000259" key="1">
    <source>
        <dbReference type="Pfam" id="PF00149"/>
    </source>
</evidence>
<dbReference type="PANTHER" id="PTHR23150:SF19">
    <property type="entry name" value="FORMYLGLYCINE-GENERATING ENZYME"/>
    <property type="match status" value="1"/>
</dbReference>
<accession>A0A8J7SK37</accession>
<dbReference type="InterPro" id="IPR029052">
    <property type="entry name" value="Metallo-depent_PP-like"/>
</dbReference>
<dbReference type="Proteomes" id="UP000624703">
    <property type="component" value="Unassembled WGS sequence"/>
</dbReference>
<evidence type="ECO:0000313" key="4">
    <source>
        <dbReference type="EMBL" id="MBK1792585.1"/>
    </source>
</evidence>
<dbReference type="Gene3D" id="3.60.21.10">
    <property type="match status" value="1"/>
</dbReference>
<dbReference type="SUPFAM" id="SSF56436">
    <property type="entry name" value="C-type lectin-like"/>
    <property type="match status" value="1"/>
</dbReference>
<evidence type="ECO:0000259" key="2">
    <source>
        <dbReference type="Pfam" id="PF03781"/>
    </source>
</evidence>
<dbReference type="Gene3D" id="3.90.1580.10">
    <property type="entry name" value="paralog of FGE (formylglycine-generating enzyme)"/>
    <property type="match status" value="1"/>
</dbReference>
<evidence type="ECO:0000259" key="3">
    <source>
        <dbReference type="Pfam" id="PF18998"/>
    </source>
</evidence>
<feature type="domain" description="Bacterial repeat" evidence="3">
    <location>
        <begin position="1010"/>
        <end position="1056"/>
    </location>
</feature>
<dbReference type="InterPro" id="IPR042095">
    <property type="entry name" value="SUMF_sf"/>
</dbReference>